<keyword evidence="2" id="KW-1185">Reference proteome</keyword>
<organism evidence="1 2">
    <name type="scientific">Apatococcus fuscideae</name>
    <dbReference type="NCBI Taxonomy" id="2026836"/>
    <lineage>
        <taxon>Eukaryota</taxon>
        <taxon>Viridiplantae</taxon>
        <taxon>Chlorophyta</taxon>
        <taxon>core chlorophytes</taxon>
        <taxon>Trebouxiophyceae</taxon>
        <taxon>Chlorellales</taxon>
        <taxon>Chlorellaceae</taxon>
        <taxon>Apatococcus</taxon>
    </lineage>
</organism>
<dbReference type="Gene3D" id="1.10.418.10">
    <property type="entry name" value="Calponin-like domain"/>
    <property type="match status" value="1"/>
</dbReference>
<feature type="non-terminal residue" evidence="1">
    <location>
        <position position="100"/>
    </location>
</feature>
<evidence type="ECO:0000313" key="2">
    <source>
        <dbReference type="Proteomes" id="UP001485043"/>
    </source>
</evidence>
<proteinExistence type="predicted"/>
<dbReference type="EMBL" id="JALJOV010001563">
    <property type="protein sequence ID" value="KAK9846115.1"/>
    <property type="molecule type" value="Genomic_DNA"/>
</dbReference>
<dbReference type="SUPFAM" id="SSF47576">
    <property type="entry name" value="Calponin-homology domain, CH-domain"/>
    <property type="match status" value="1"/>
</dbReference>
<accession>A0AAW1SK85</accession>
<protein>
    <submittedName>
        <fullName evidence="1">Uncharacterized protein</fullName>
    </submittedName>
</protein>
<evidence type="ECO:0000313" key="1">
    <source>
        <dbReference type="EMBL" id="KAK9846115.1"/>
    </source>
</evidence>
<dbReference type="Proteomes" id="UP001485043">
    <property type="component" value="Unassembled WGS sequence"/>
</dbReference>
<dbReference type="AlphaFoldDB" id="A0AAW1SK85"/>
<comment type="caution">
    <text evidence="1">The sequence shown here is derived from an EMBL/GenBank/DDBJ whole genome shotgun (WGS) entry which is preliminary data.</text>
</comment>
<gene>
    <name evidence="1" type="ORF">WJX84_010857</name>
</gene>
<reference evidence="1 2" key="1">
    <citation type="journal article" date="2024" name="Nat. Commun.">
        <title>Phylogenomics reveals the evolutionary origins of lichenization in chlorophyte algae.</title>
        <authorList>
            <person name="Puginier C."/>
            <person name="Libourel C."/>
            <person name="Otte J."/>
            <person name="Skaloud P."/>
            <person name="Haon M."/>
            <person name="Grisel S."/>
            <person name="Petersen M."/>
            <person name="Berrin J.G."/>
            <person name="Delaux P.M."/>
            <person name="Dal Grande F."/>
            <person name="Keller J."/>
        </authorList>
    </citation>
    <scope>NUCLEOTIDE SEQUENCE [LARGE SCALE GENOMIC DNA]</scope>
    <source>
        <strain evidence="1 2">SAG 2523</strain>
    </source>
</reference>
<sequence>MRRVGSGSVASGFSRAGSIVDRSARTGRGGLIEWVNSTLELRLVFSGPAAKRGSVLPAVGSLPSSVVSMQKVNFAAQFEHEFMPNYKQLQGGLDAAHIDK</sequence>
<dbReference type="InterPro" id="IPR036872">
    <property type="entry name" value="CH_dom_sf"/>
</dbReference>
<name>A0AAW1SK85_9CHLO</name>